<dbReference type="AlphaFoldDB" id="A0A9Q0N332"/>
<gene>
    <name evidence="2" type="ORF">Bhyg_07603</name>
</gene>
<evidence type="ECO:0000256" key="1">
    <source>
        <dbReference type="SAM" id="SignalP"/>
    </source>
</evidence>
<feature type="chain" id="PRO_5040313472" evidence="1">
    <location>
        <begin position="17"/>
        <end position="113"/>
    </location>
</feature>
<protein>
    <submittedName>
        <fullName evidence="2">Uncharacterized protein</fullName>
    </submittedName>
</protein>
<dbReference type="Proteomes" id="UP001151699">
    <property type="component" value="Chromosome B"/>
</dbReference>
<accession>A0A9Q0N332</accession>
<proteinExistence type="predicted"/>
<feature type="signal peptide" evidence="1">
    <location>
        <begin position="1"/>
        <end position="16"/>
    </location>
</feature>
<dbReference type="EMBL" id="WJQU01000002">
    <property type="protein sequence ID" value="KAJ6642650.1"/>
    <property type="molecule type" value="Genomic_DNA"/>
</dbReference>
<name>A0A9Q0N332_9DIPT</name>
<comment type="caution">
    <text evidence="2">The sequence shown here is derived from an EMBL/GenBank/DDBJ whole genome shotgun (WGS) entry which is preliminary data.</text>
</comment>
<sequence length="113" mass="12652">AFLVLVLTLVPKDWLATKGKLNKNRILTDTLHEQRRNKRKLTKGHCYGVGICVYCHHNMKIQSVTRTDVHTGNGATSSSGELFCGDNIEYVVGSPVTKIKVKDTKRKKNQKAT</sequence>
<evidence type="ECO:0000313" key="2">
    <source>
        <dbReference type="EMBL" id="KAJ6642650.1"/>
    </source>
</evidence>
<feature type="non-terminal residue" evidence="2">
    <location>
        <position position="113"/>
    </location>
</feature>
<reference evidence="2" key="1">
    <citation type="submission" date="2022-07" db="EMBL/GenBank/DDBJ databases">
        <authorList>
            <person name="Trinca V."/>
            <person name="Uliana J.V.C."/>
            <person name="Torres T.T."/>
            <person name="Ward R.J."/>
            <person name="Monesi N."/>
        </authorList>
    </citation>
    <scope>NUCLEOTIDE SEQUENCE</scope>
    <source>
        <strain evidence="2">HSMRA1968</strain>
        <tissue evidence="2">Whole embryos</tissue>
    </source>
</reference>
<feature type="non-terminal residue" evidence="2">
    <location>
        <position position="1"/>
    </location>
</feature>
<keyword evidence="1" id="KW-0732">Signal</keyword>
<organism evidence="2 3">
    <name type="scientific">Pseudolycoriella hygida</name>
    <dbReference type="NCBI Taxonomy" id="35572"/>
    <lineage>
        <taxon>Eukaryota</taxon>
        <taxon>Metazoa</taxon>
        <taxon>Ecdysozoa</taxon>
        <taxon>Arthropoda</taxon>
        <taxon>Hexapoda</taxon>
        <taxon>Insecta</taxon>
        <taxon>Pterygota</taxon>
        <taxon>Neoptera</taxon>
        <taxon>Endopterygota</taxon>
        <taxon>Diptera</taxon>
        <taxon>Nematocera</taxon>
        <taxon>Sciaroidea</taxon>
        <taxon>Sciaridae</taxon>
        <taxon>Pseudolycoriella</taxon>
    </lineage>
</organism>
<keyword evidence="3" id="KW-1185">Reference proteome</keyword>
<evidence type="ECO:0000313" key="3">
    <source>
        <dbReference type="Proteomes" id="UP001151699"/>
    </source>
</evidence>